<dbReference type="AlphaFoldDB" id="A0A9W9JUB4"/>
<dbReference type="RefSeq" id="XP_056506784.1">
    <property type="nucleotide sequence ID" value="XM_056660286.1"/>
</dbReference>
<reference evidence="1" key="1">
    <citation type="submission" date="2022-11" db="EMBL/GenBank/DDBJ databases">
        <authorList>
            <person name="Petersen C."/>
        </authorList>
    </citation>
    <scope>NUCLEOTIDE SEQUENCE</scope>
    <source>
        <strain evidence="1">IBT 34128</strain>
    </source>
</reference>
<sequence length="394" mass="45092">MDNGDFSAACPNIYSFGFDNPTCFVLDFPPQAAPASNGSANNVFTYIQDFCTPEHRVTVTPDESLTRKWTIESNTLEIAAEIDTSKASCQHATFSIGRVDQLCEQYLSQIVYQCGVQYVHSSFRGYLVVDECKVWASRALTASQFREYARKGLGYIEHLESVLARRRRKNRADLTDELVAAKYQVKWERKTSDHPDDEYLEKKFGIPDTEEFFDVDAVSRENDELYYHNYFNPPRGMIFAFDNEGVGLRERWSQMAWHFWVKACLKYKGISPSSLSVIIQNEVKNEETLDVLEEAAARAKVGLARAARKETMWTPEMTFDQFDEEFYAIIGTPNGKGAAWLLIDNAATLGKTITRITAFGRNVGSARTVIWRWEIIFYLDVWRPVGRDRNCIVL</sequence>
<protein>
    <submittedName>
        <fullName evidence="1">Uncharacterized protein</fullName>
    </submittedName>
</protein>
<reference evidence="1" key="2">
    <citation type="journal article" date="2023" name="IMA Fungus">
        <title>Comparative genomic study of the Penicillium genus elucidates a diverse pangenome and 15 lateral gene transfer events.</title>
        <authorList>
            <person name="Petersen C."/>
            <person name="Sorensen T."/>
            <person name="Nielsen M.R."/>
            <person name="Sondergaard T.E."/>
            <person name="Sorensen J.L."/>
            <person name="Fitzpatrick D.A."/>
            <person name="Frisvad J.C."/>
            <person name="Nielsen K.L."/>
        </authorList>
    </citation>
    <scope>NUCLEOTIDE SEQUENCE</scope>
    <source>
        <strain evidence="1">IBT 34128</strain>
    </source>
</reference>
<keyword evidence="2" id="KW-1185">Reference proteome</keyword>
<comment type="caution">
    <text evidence="1">The sequence shown here is derived from an EMBL/GenBank/DDBJ whole genome shotgun (WGS) entry which is preliminary data.</text>
</comment>
<organism evidence="1 2">
    <name type="scientific">Penicillium alfredii</name>
    <dbReference type="NCBI Taxonomy" id="1506179"/>
    <lineage>
        <taxon>Eukaryota</taxon>
        <taxon>Fungi</taxon>
        <taxon>Dikarya</taxon>
        <taxon>Ascomycota</taxon>
        <taxon>Pezizomycotina</taxon>
        <taxon>Eurotiomycetes</taxon>
        <taxon>Eurotiomycetidae</taxon>
        <taxon>Eurotiales</taxon>
        <taxon>Aspergillaceae</taxon>
        <taxon>Penicillium</taxon>
    </lineage>
</organism>
<evidence type="ECO:0000313" key="2">
    <source>
        <dbReference type="Proteomes" id="UP001141434"/>
    </source>
</evidence>
<gene>
    <name evidence="1" type="ORF">NUU61_009761</name>
</gene>
<name>A0A9W9JUB4_9EURO</name>
<evidence type="ECO:0000313" key="1">
    <source>
        <dbReference type="EMBL" id="KAJ5081497.1"/>
    </source>
</evidence>
<dbReference type="GeneID" id="81399455"/>
<proteinExistence type="predicted"/>
<dbReference type="Proteomes" id="UP001141434">
    <property type="component" value="Unassembled WGS sequence"/>
</dbReference>
<accession>A0A9W9JUB4</accession>
<dbReference type="EMBL" id="JAPMSZ010000012">
    <property type="protein sequence ID" value="KAJ5081497.1"/>
    <property type="molecule type" value="Genomic_DNA"/>
</dbReference>
<dbReference type="OrthoDB" id="5337308at2759"/>